<accession>A0AAN4ZJM1</accession>
<dbReference type="PANTHER" id="PTHR13005:SF4">
    <property type="entry name" value="CYSTEINE-RICH HYDROPHOBIC PROTEIN"/>
    <property type="match status" value="1"/>
</dbReference>
<feature type="compositionally biased region" description="Low complexity" evidence="1">
    <location>
        <begin position="35"/>
        <end position="50"/>
    </location>
</feature>
<feature type="region of interest" description="Disordered" evidence="1">
    <location>
        <begin position="35"/>
        <end position="65"/>
    </location>
</feature>
<sequence>SASSGLCRCDCGVRPRALTLSWSIDSKECKMTSIRRGSSTSSNSSQEIRILQSEDDESPPPSTSQPAIVIRGVGQLTMFGLNSRFDTEFPSVLTGRVAPEELAATLGRVNALLKRHIGNSARWLLCGLLFCCCSFGCSLWPVVCLNRRTVTAVEKLLEAENSALYHKLFLHWRLATRASPSSHRLSEYVLLIEVIPKAPLLFPD</sequence>
<dbReference type="InterPro" id="IPR039735">
    <property type="entry name" value="CHIC1/2"/>
</dbReference>
<evidence type="ECO:0000256" key="1">
    <source>
        <dbReference type="SAM" id="MobiDB-lite"/>
    </source>
</evidence>
<dbReference type="PANTHER" id="PTHR13005">
    <property type="entry name" value="CYSTEINE-RICH HYDROPHOBIC DOMAIN PROTEIN BRAIN X-LINKED PROTEIN"/>
    <property type="match status" value="1"/>
</dbReference>
<keyword evidence="2" id="KW-0472">Membrane</keyword>
<feature type="transmembrane region" description="Helical" evidence="2">
    <location>
        <begin position="123"/>
        <end position="143"/>
    </location>
</feature>
<keyword evidence="2" id="KW-1133">Transmembrane helix</keyword>
<organism evidence="3 4">
    <name type="scientific">Pristionchus mayeri</name>
    <dbReference type="NCBI Taxonomy" id="1317129"/>
    <lineage>
        <taxon>Eukaryota</taxon>
        <taxon>Metazoa</taxon>
        <taxon>Ecdysozoa</taxon>
        <taxon>Nematoda</taxon>
        <taxon>Chromadorea</taxon>
        <taxon>Rhabditida</taxon>
        <taxon>Rhabditina</taxon>
        <taxon>Diplogasteromorpha</taxon>
        <taxon>Diplogasteroidea</taxon>
        <taxon>Neodiplogasteridae</taxon>
        <taxon>Pristionchus</taxon>
    </lineage>
</organism>
<protein>
    <recommendedName>
        <fullName evidence="5">Golgin subfamily A member 7/ERF4 domain-containing protein</fullName>
    </recommendedName>
</protein>
<evidence type="ECO:0000313" key="3">
    <source>
        <dbReference type="EMBL" id="GMR42502.1"/>
    </source>
</evidence>
<dbReference type="Proteomes" id="UP001328107">
    <property type="component" value="Unassembled WGS sequence"/>
</dbReference>
<name>A0AAN4ZJM1_9BILA</name>
<keyword evidence="2" id="KW-0812">Transmembrane</keyword>
<proteinExistence type="predicted"/>
<feature type="non-terminal residue" evidence="3">
    <location>
        <position position="1"/>
    </location>
</feature>
<reference evidence="4" key="1">
    <citation type="submission" date="2022-10" db="EMBL/GenBank/DDBJ databases">
        <title>Genome assembly of Pristionchus species.</title>
        <authorList>
            <person name="Yoshida K."/>
            <person name="Sommer R.J."/>
        </authorList>
    </citation>
    <scope>NUCLEOTIDE SEQUENCE [LARGE SCALE GENOMIC DNA]</scope>
    <source>
        <strain evidence="4">RS5460</strain>
    </source>
</reference>
<dbReference type="EMBL" id="BTRK01000003">
    <property type="protein sequence ID" value="GMR42502.1"/>
    <property type="molecule type" value="Genomic_DNA"/>
</dbReference>
<dbReference type="AlphaFoldDB" id="A0AAN4ZJM1"/>
<gene>
    <name evidence="3" type="ORF">PMAYCL1PPCAC_12697</name>
</gene>
<evidence type="ECO:0000313" key="4">
    <source>
        <dbReference type="Proteomes" id="UP001328107"/>
    </source>
</evidence>
<evidence type="ECO:0000256" key="2">
    <source>
        <dbReference type="SAM" id="Phobius"/>
    </source>
</evidence>
<evidence type="ECO:0008006" key="5">
    <source>
        <dbReference type="Google" id="ProtNLM"/>
    </source>
</evidence>
<keyword evidence="4" id="KW-1185">Reference proteome</keyword>
<comment type="caution">
    <text evidence="3">The sequence shown here is derived from an EMBL/GenBank/DDBJ whole genome shotgun (WGS) entry which is preliminary data.</text>
</comment>